<evidence type="ECO:0000313" key="3">
    <source>
        <dbReference type="EMBL" id="MBB3048858.1"/>
    </source>
</evidence>
<evidence type="ECO:0000313" key="4">
    <source>
        <dbReference type="Proteomes" id="UP000537130"/>
    </source>
</evidence>
<protein>
    <submittedName>
        <fullName evidence="3">Putative Rmd1/YagE family protein</fullName>
    </submittedName>
</protein>
<feature type="domain" description="DUF155" evidence="2">
    <location>
        <begin position="49"/>
        <end position="215"/>
    </location>
</feature>
<keyword evidence="1" id="KW-0472">Membrane</keyword>
<sequence>MSFSNSRLSVLNLGDQFRIADLEADILEYYQAKRFRDAYQIPAKSGEAWLFSYGVAVFWGCEDNEQQHILKRVSPHLENEASKRAYDHFTFKPNASEHSIQADNFSLAGDDPMQRLAISHALAQSIQLDVFENLAEENIRSTADIPKSLAKTGRMPLGRKAIAKIRGHLFATKSDIILHYGLLDTPEFFWEYPALEGLYNQAARYLDIRSRVDVLSKKLETIHELLEMLADEQNHRHSAFLEWIIILLIAFEIVMLGFE</sequence>
<dbReference type="Proteomes" id="UP000537130">
    <property type="component" value="Unassembled WGS sequence"/>
</dbReference>
<keyword evidence="4" id="KW-1185">Reference proteome</keyword>
<dbReference type="EMBL" id="JACHWY010000003">
    <property type="protein sequence ID" value="MBB3048858.1"/>
    <property type="molecule type" value="Genomic_DNA"/>
</dbReference>
<evidence type="ECO:0000259" key="2">
    <source>
        <dbReference type="Pfam" id="PF02582"/>
    </source>
</evidence>
<dbReference type="PANTHER" id="PTHR16255:SF1">
    <property type="entry name" value="REQUIRED FOR MEIOTIC NUCLEAR DIVISION PROTEIN 1 HOMOLOG"/>
    <property type="match status" value="1"/>
</dbReference>
<comment type="caution">
    <text evidence="3">The sequence shown here is derived from an EMBL/GenBank/DDBJ whole genome shotgun (WGS) entry which is preliminary data.</text>
</comment>
<dbReference type="Pfam" id="PF02582">
    <property type="entry name" value="DUF155"/>
    <property type="match status" value="1"/>
</dbReference>
<keyword evidence="1" id="KW-1133">Transmembrane helix</keyword>
<dbReference type="InterPro" id="IPR051624">
    <property type="entry name" value="RMD1/Sad1-interacting"/>
</dbReference>
<gene>
    <name evidence="3" type="ORF">FHR99_003132</name>
</gene>
<proteinExistence type="predicted"/>
<dbReference type="RefSeq" id="WP_183411614.1">
    <property type="nucleotide sequence ID" value="NZ_JACHWY010000003.1"/>
</dbReference>
<dbReference type="InterPro" id="IPR003734">
    <property type="entry name" value="DUF155"/>
</dbReference>
<accession>A0A7W4Z735</accession>
<organism evidence="3 4">
    <name type="scientific">Litorivivens lipolytica</name>
    <dbReference type="NCBI Taxonomy" id="1524264"/>
    <lineage>
        <taxon>Bacteria</taxon>
        <taxon>Pseudomonadati</taxon>
        <taxon>Pseudomonadota</taxon>
        <taxon>Gammaproteobacteria</taxon>
        <taxon>Litorivivens</taxon>
    </lineage>
</organism>
<feature type="transmembrane region" description="Helical" evidence="1">
    <location>
        <begin position="240"/>
        <end position="258"/>
    </location>
</feature>
<keyword evidence="1" id="KW-0812">Transmembrane</keyword>
<dbReference type="PANTHER" id="PTHR16255">
    <property type="entry name" value="REQUIRED FOR MEIOTIC NUCLEAR DIVISION PROTEIN 1 HOMOLOG"/>
    <property type="match status" value="1"/>
</dbReference>
<reference evidence="3 4" key="1">
    <citation type="submission" date="2020-08" db="EMBL/GenBank/DDBJ databases">
        <title>Genomic Encyclopedia of Type Strains, Phase III (KMG-III): the genomes of soil and plant-associated and newly described type strains.</title>
        <authorList>
            <person name="Whitman W."/>
        </authorList>
    </citation>
    <scope>NUCLEOTIDE SEQUENCE [LARGE SCALE GENOMIC DNA]</scope>
    <source>
        <strain evidence="3 4">CECT 8654</strain>
    </source>
</reference>
<dbReference type="AlphaFoldDB" id="A0A7W4Z735"/>
<name>A0A7W4Z735_9GAMM</name>
<evidence type="ECO:0000256" key="1">
    <source>
        <dbReference type="SAM" id="Phobius"/>
    </source>
</evidence>